<keyword evidence="2" id="KW-0175">Coiled coil</keyword>
<dbReference type="AlphaFoldDB" id="A0A9D1F2E3"/>
<feature type="coiled-coil region" evidence="2">
    <location>
        <begin position="185"/>
        <end position="212"/>
    </location>
</feature>
<protein>
    <submittedName>
        <fullName evidence="3">TolC family protein</fullName>
    </submittedName>
</protein>
<comment type="caution">
    <text evidence="3">The sequence shown here is derived from an EMBL/GenBank/DDBJ whole genome shotgun (WGS) entry which is preliminary data.</text>
</comment>
<dbReference type="Gene3D" id="1.20.1600.10">
    <property type="entry name" value="Outer membrane efflux proteins (OEP)"/>
    <property type="match status" value="1"/>
</dbReference>
<evidence type="ECO:0000256" key="1">
    <source>
        <dbReference type="ARBA" id="ARBA00007613"/>
    </source>
</evidence>
<evidence type="ECO:0000313" key="4">
    <source>
        <dbReference type="Proteomes" id="UP000823928"/>
    </source>
</evidence>
<dbReference type="PANTHER" id="PTHR30203:SF30">
    <property type="entry name" value="OUTER MEMBRANE PROTEIN-RELATED"/>
    <property type="match status" value="1"/>
</dbReference>
<dbReference type="InterPro" id="IPR003423">
    <property type="entry name" value="OMP_efflux"/>
</dbReference>
<dbReference type="Proteomes" id="UP000823928">
    <property type="component" value="Unassembled WGS sequence"/>
</dbReference>
<sequence>EIVSKIKDKYDIGLCTINDLLSEQRLLTTLKEERNRHIKTRDTLIDTMKVYLSNSDNIERNSYEDVILLTGIPSEFSASIVENRPDYLQEEANIKRIGFDAKAARREFLPKFIIFGQIGLNAYHLDTLFNSVSQMFSAGILPSVDLFSGGRKIALLKLKKFQYEEALNSYQKAILTGIKDINSGLIEYKEAQENYKESLERLEMQNKTYSLAKDKQEIGSASDLDVLYAKEAYLMVRKDEVSNKINSLISTIGLYKAAGGVDLYKINENI</sequence>
<reference evidence="3" key="2">
    <citation type="journal article" date="2021" name="PeerJ">
        <title>Extensive microbial diversity within the chicken gut microbiome revealed by metagenomics and culture.</title>
        <authorList>
            <person name="Gilroy R."/>
            <person name="Ravi A."/>
            <person name="Getino M."/>
            <person name="Pursley I."/>
            <person name="Horton D.L."/>
            <person name="Alikhan N.F."/>
            <person name="Baker D."/>
            <person name="Gharbi K."/>
            <person name="Hall N."/>
            <person name="Watson M."/>
            <person name="Adriaenssens E.M."/>
            <person name="Foster-Nyarko E."/>
            <person name="Jarju S."/>
            <person name="Secka A."/>
            <person name="Antonio M."/>
            <person name="Oren A."/>
            <person name="Chaudhuri R.R."/>
            <person name="La Ragione R."/>
            <person name="Hildebrand F."/>
            <person name="Pallen M.J."/>
        </authorList>
    </citation>
    <scope>NUCLEOTIDE SEQUENCE</scope>
    <source>
        <strain evidence="3">6276</strain>
    </source>
</reference>
<organism evidence="3 4">
    <name type="scientific">Candidatus Scatousia excrementigallinarum</name>
    <dbReference type="NCBI Taxonomy" id="2840935"/>
    <lineage>
        <taxon>Bacteria</taxon>
        <taxon>Candidatus Scatousia</taxon>
    </lineage>
</organism>
<reference evidence="3" key="1">
    <citation type="submission" date="2020-10" db="EMBL/GenBank/DDBJ databases">
        <authorList>
            <person name="Gilroy R."/>
        </authorList>
    </citation>
    <scope>NUCLEOTIDE SEQUENCE</scope>
    <source>
        <strain evidence="3">6276</strain>
    </source>
</reference>
<accession>A0A9D1F2E3</accession>
<gene>
    <name evidence="3" type="ORF">IAC10_14040</name>
</gene>
<name>A0A9D1F2E3_9BACT</name>
<dbReference type="Gene3D" id="2.20.200.10">
    <property type="entry name" value="Outer membrane efflux proteins (OEP)"/>
    <property type="match status" value="1"/>
</dbReference>
<feature type="non-terminal residue" evidence="3">
    <location>
        <position position="1"/>
    </location>
</feature>
<dbReference type="SUPFAM" id="SSF56954">
    <property type="entry name" value="Outer membrane efflux proteins (OEP)"/>
    <property type="match status" value="1"/>
</dbReference>
<proteinExistence type="inferred from homology"/>
<dbReference type="GO" id="GO:0015562">
    <property type="term" value="F:efflux transmembrane transporter activity"/>
    <property type="evidence" value="ECO:0007669"/>
    <property type="project" value="InterPro"/>
</dbReference>
<evidence type="ECO:0000313" key="3">
    <source>
        <dbReference type="EMBL" id="HIS37722.1"/>
    </source>
</evidence>
<comment type="similarity">
    <text evidence="1">Belongs to the outer membrane factor (OMF) (TC 1.B.17) family.</text>
</comment>
<dbReference type="EMBL" id="DVIU01000286">
    <property type="protein sequence ID" value="HIS37722.1"/>
    <property type="molecule type" value="Genomic_DNA"/>
</dbReference>
<dbReference type="InterPro" id="IPR010131">
    <property type="entry name" value="MdtP/NodT-like"/>
</dbReference>
<dbReference type="PANTHER" id="PTHR30203">
    <property type="entry name" value="OUTER MEMBRANE CATION EFFLUX PROTEIN"/>
    <property type="match status" value="1"/>
</dbReference>
<dbReference type="Pfam" id="PF02321">
    <property type="entry name" value="OEP"/>
    <property type="match status" value="1"/>
</dbReference>
<evidence type="ECO:0000256" key="2">
    <source>
        <dbReference type="SAM" id="Coils"/>
    </source>
</evidence>